<organism evidence="2 3">
    <name type="scientific">Winogradskyella aquimaris</name>
    <dbReference type="NCBI Taxonomy" id="864074"/>
    <lineage>
        <taxon>Bacteria</taxon>
        <taxon>Pseudomonadati</taxon>
        <taxon>Bacteroidota</taxon>
        <taxon>Flavobacteriia</taxon>
        <taxon>Flavobacteriales</taxon>
        <taxon>Flavobacteriaceae</taxon>
        <taxon>Winogradskyella</taxon>
    </lineage>
</organism>
<comment type="caution">
    <text evidence="2">The sequence shown here is derived from an EMBL/GenBank/DDBJ whole genome shotgun (WGS) entry which is preliminary data.</text>
</comment>
<dbReference type="InterPro" id="IPR050553">
    <property type="entry name" value="Thioredoxin_ResA/DsbE_sf"/>
</dbReference>
<name>A0ABU5ESW6_9FLAO</name>
<sequence>MRYIFGLLFLGLLISCKNDTKDNNKLELETYRAWLPIQDNQEIPFIFKVESNSLLKIFNAEETIVVDEIEYKGDSVYINLPVFKDYLVAKITKENNLIGYYVSPDRNRKVPFRATYNDSIRFGTGTGAAYNIEGVWETVFSKGIEGDEYIAKGVFRQRDDGKVTGTFRTTTGDYRYLEGVLDGTRLKLSTFDGAHAFYFTAKVTDSTMEGTFYSGNHWKEPFVAKRNENYELPSANTLTYLKDGYDSLDFVFPNTSDELVGLKDDRFKDKVIVVQIMGTWCPNCLDESKYYADFYKSNKDKDLEFIALAFEYAKDKKTAFSRIDRLQSKIGIEYPILLAQYGDADKSLAQEKLPMLNHILSYPTSIFIDKKGNVRKIHTGFNGPATGDKYIAFKNEFESFIAELLSE</sequence>
<protein>
    <submittedName>
        <fullName evidence="2">TlpA disulfide reductase family protein</fullName>
    </submittedName>
</protein>
<feature type="domain" description="Thioredoxin" evidence="1">
    <location>
        <begin position="241"/>
        <end position="399"/>
    </location>
</feature>
<dbReference type="Pfam" id="PF08534">
    <property type="entry name" value="Redoxin"/>
    <property type="match status" value="1"/>
</dbReference>
<dbReference type="PROSITE" id="PS51257">
    <property type="entry name" value="PROKAR_LIPOPROTEIN"/>
    <property type="match status" value="1"/>
</dbReference>
<dbReference type="CDD" id="cd02966">
    <property type="entry name" value="TlpA_like_family"/>
    <property type="match status" value="1"/>
</dbReference>
<evidence type="ECO:0000259" key="1">
    <source>
        <dbReference type="PROSITE" id="PS51352"/>
    </source>
</evidence>
<dbReference type="EMBL" id="JAXDAE010000012">
    <property type="protein sequence ID" value="MDY2587986.1"/>
    <property type="molecule type" value="Genomic_DNA"/>
</dbReference>
<evidence type="ECO:0000313" key="2">
    <source>
        <dbReference type="EMBL" id="MDY2587986.1"/>
    </source>
</evidence>
<dbReference type="InterPro" id="IPR013766">
    <property type="entry name" value="Thioredoxin_domain"/>
</dbReference>
<dbReference type="InterPro" id="IPR036249">
    <property type="entry name" value="Thioredoxin-like_sf"/>
</dbReference>
<evidence type="ECO:0000313" key="3">
    <source>
        <dbReference type="Proteomes" id="UP001285855"/>
    </source>
</evidence>
<dbReference type="RefSeq" id="WP_320556339.1">
    <property type="nucleotide sequence ID" value="NZ_JAXDAE010000012.1"/>
</dbReference>
<dbReference type="PANTHER" id="PTHR42852">
    <property type="entry name" value="THIOL:DISULFIDE INTERCHANGE PROTEIN DSBE"/>
    <property type="match status" value="1"/>
</dbReference>
<gene>
    <name evidence="2" type="ORF">SNF14_11600</name>
</gene>
<dbReference type="Gene3D" id="3.40.30.10">
    <property type="entry name" value="Glutaredoxin"/>
    <property type="match status" value="1"/>
</dbReference>
<dbReference type="InterPro" id="IPR013740">
    <property type="entry name" value="Redoxin"/>
</dbReference>
<keyword evidence="3" id="KW-1185">Reference proteome</keyword>
<proteinExistence type="predicted"/>
<dbReference type="SUPFAM" id="SSF52833">
    <property type="entry name" value="Thioredoxin-like"/>
    <property type="match status" value="1"/>
</dbReference>
<dbReference type="Proteomes" id="UP001285855">
    <property type="component" value="Unassembled WGS sequence"/>
</dbReference>
<reference evidence="2 3" key="1">
    <citation type="submission" date="2023-11" db="EMBL/GenBank/DDBJ databases">
        <title>Winogradskyella pelagius sp. nov., isolated from coastal sediment.</title>
        <authorList>
            <person name="Li F."/>
        </authorList>
    </citation>
    <scope>NUCLEOTIDE SEQUENCE [LARGE SCALE GENOMIC DNA]</scope>
    <source>
        <strain evidence="2 3">KCTC 23502</strain>
    </source>
</reference>
<dbReference type="PANTHER" id="PTHR42852:SF13">
    <property type="entry name" value="PROTEIN DIPZ"/>
    <property type="match status" value="1"/>
</dbReference>
<accession>A0ABU5ESW6</accession>
<dbReference type="PROSITE" id="PS51352">
    <property type="entry name" value="THIOREDOXIN_2"/>
    <property type="match status" value="1"/>
</dbReference>